<dbReference type="GO" id="GO:0012505">
    <property type="term" value="C:endomembrane system"/>
    <property type="evidence" value="ECO:0007669"/>
    <property type="project" value="TreeGrafter"/>
</dbReference>
<feature type="domain" description="MSP" evidence="3">
    <location>
        <begin position="285"/>
        <end position="402"/>
    </location>
</feature>
<keyword evidence="1" id="KW-0812">Transmembrane</keyword>
<dbReference type="SMART" id="SM00516">
    <property type="entry name" value="SEC14"/>
    <property type="match status" value="1"/>
</dbReference>
<keyword evidence="1" id="KW-0472">Membrane</keyword>
<dbReference type="Pfam" id="PF00650">
    <property type="entry name" value="CRAL_TRIO"/>
    <property type="match status" value="1"/>
</dbReference>
<dbReference type="InterPro" id="IPR036273">
    <property type="entry name" value="CRAL/TRIO_N_dom_sf"/>
</dbReference>
<accession>A0A1B6CK24</accession>
<dbReference type="SUPFAM" id="SSF52087">
    <property type="entry name" value="CRAL/TRIO domain"/>
    <property type="match status" value="1"/>
</dbReference>
<dbReference type="InterPro" id="IPR008962">
    <property type="entry name" value="PapD-like_sf"/>
</dbReference>
<dbReference type="PROSITE" id="PS50202">
    <property type="entry name" value="MSP"/>
    <property type="match status" value="1"/>
</dbReference>
<dbReference type="InterPro" id="IPR013783">
    <property type="entry name" value="Ig-like_fold"/>
</dbReference>
<evidence type="ECO:0008006" key="5">
    <source>
        <dbReference type="Google" id="ProtNLM"/>
    </source>
</evidence>
<evidence type="ECO:0000313" key="4">
    <source>
        <dbReference type="EMBL" id="JAS13762.1"/>
    </source>
</evidence>
<proteinExistence type="predicted"/>
<evidence type="ECO:0000259" key="3">
    <source>
        <dbReference type="PROSITE" id="PS50202"/>
    </source>
</evidence>
<dbReference type="GO" id="GO:0140284">
    <property type="term" value="C:endoplasmic reticulum-endosome membrane contact site"/>
    <property type="evidence" value="ECO:0007669"/>
    <property type="project" value="TreeGrafter"/>
</dbReference>
<dbReference type="InterPro" id="IPR001251">
    <property type="entry name" value="CRAL-TRIO_dom"/>
</dbReference>
<dbReference type="Gene3D" id="3.40.525.10">
    <property type="entry name" value="CRAL-TRIO lipid binding domain"/>
    <property type="match status" value="1"/>
</dbReference>
<dbReference type="CDD" id="cd00170">
    <property type="entry name" value="SEC14"/>
    <property type="match status" value="1"/>
</dbReference>
<feature type="transmembrane region" description="Helical" evidence="1">
    <location>
        <begin position="457"/>
        <end position="476"/>
    </location>
</feature>
<keyword evidence="1" id="KW-1133">Transmembrane helix</keyword>
<dbReference type="AlphaFoldDB" id="A0A1B6CK24"/>
<evidence type="ECO:0000256" key="1">
    <source>
        <dbReference type="SAM" id="Phobius"/>
    </source>
</evidence>
<organism evidence="4">
    <name type="scientific">Clastoptera arizonana</name>
    <name type="common">Arizona spittle bug</name>
    <dbReference type="NCBI Taxonomy" id="38151"/>
    <lineage>
        <taxon>Eukaryota</taxon>
        <taxon>Metazoa</taxon>
        <taxon>Ecdysozoa</taxon>
        <taxon>Arthropoda</taxon>
        <taxon>Hexapoda</taxon>
        <taxon>Insecta</taxon>
        <taxon>Pterygota</taxon>
        <taxon>Neoptera</taxon>
        <taxon>Paraneoptera</taxon>
        <taxon>Hemiptera</taxon>
        <taxon>Auchenorrhyncha</taxon>
        <taxon>Cercopoidea</taxon>
        <taxon>Clastopteridae</taxon>
        <taxon>Clastoptera</taxon>
    </lineage>
</organism>
<evidence type="ECO:0000259" key="2">
    <source>
        <dbReference type="PROSITE" id="PS50191"/>
    </source>
</evidence>
<dbReference type="Gene3D" id="2.60.40.10">
    <property type="entry name" value="Immunoglobulins"/>
    <property type="match status" value="1"/>
</dbReference>
<dbReference type="Pfam" id="PF00635">
    <property type="entry name" value="Motile_Sperm"/>
    <property type="match status" value="1"/>
</dbReference>
<dbReference type="PANTHER" id="PTHR46384:SF1">
    <property type="entry name" value="MOTILE SPERM DOMAIN-CONTAINING PROTEIN 2"/>
    <property type="match status" value="1"/>
</dbReference>
<dbReference type="InterPro" id="IPR053012">
    <property type="entry name" value="ER-organelle_contact"/>
</dbReference>
<dbReference type="InterPro" id="IPR000535">
    <property type="entry name" value="MSP_dom"/>
</dbReference>
<reference evidence="4" key="1">
    <citation type="submission" date="2015-12" db="EMBL/GenBank/DDBJ databases">
        <title>De novo transcriptome assembly of four potential Pierce s Disease insect vectors from Arizona vineyards.</title>
        <authorList>
            <person name="Tassone E.E."/>
        </authorList>
    </citation>
    <scope>NUCLEOTIDE SEQUENCE</scope>
</reference>
<dbReference type="EMBL" id="GEDC01023536">
    <property type="protein sequence ID" value="JAS13762.1"/>
    <property type="molecule type" value="Transcribed_RNA"/>
</dbReference>
<protein>
    <recommendedName>
        <fullName evidence="5">MSP domain-containing protein</fullName>
    </recommendedName>
</protein>
<dbReference type="PROSITE" id="PS50191">
    <property type="entry name" value="CRAL_TRIO"/>
    <property type="match status" value="1"/>
</dbReference>
<dbReference type="SUPFAM" id="SSF49354">
    <property type="entry name" value="PapD-like"/>
    <property type="match status" value="1"/>
</dbReference>
<dbReference type="InterPro" id="IPR036865">
    <property type="entry name" value="CRAL-TRIO_dom_sf"/>
</dbReference>
<dbReference type="PANTHER" id="PTHR46384">
    <property type="entry name" value="MOTILE SPERM DOMAIN-CONTAINING PROTEIN 2"/>
    <property type="match status" value="1"/>
</dbReference>
<feature type="domain" description="CRAL-TRIO" evidence="2">
    <location>
        <begin position="81"/>
        <end position="237"/>
    </location>
</feature>
<dbReference type="SUPFAM" id="SSF46938">
    <property type="entry name" value="CRAL/TRIO N-terminal domain"/>
    <property type="match status" value="1"/>
</dbReference>
<sequence length="500" mass="57369">MKPTTYEIQELRTKFFYKIESEFGATKGHFHPADILRITKNDDWCQRFLITHDLDVDNALNMLWDTCEWRRENKVNEINENSVNIDYLEEGSLFVHNRDKDGKSLLIFKCKKHVKGQKNFEDLKRIVIYWFERIERKDKGEQVTIFFDMADTGLSNMDMEYTKYLIGLCKLYYPNFLNYILIFEMPFILNAAFKVIKNWLPSKAVQKIKFVNRSNLNDYVTPDQALRCWGGNDDYVFKFIPDHTEILNGKLEDSKKKVHFADGSPMVETTGPFGDTSVEDTSSSKLKVSPPEAVVFLNDGNDMSGFITLCNSSEEAMAFKIKTTAPEKFRVKPSYGIITPKDSAIINVVLQQGLQPSAILRDKFLIMSFPVESDFAIGDLTEAFKNTESRKVENCRLKCTLTNPGNMSSMNGNIFTQVHSTSATDSDHKIYELHCEVKNLIHSTSEIQGSIQIGQKLLALLVILVVTILVALMYLIKLMQFDDNVTYKKISTPTNENREL</sequence>
<gene>
    <name evidence="4" type="ORF">g.11973</name>
</gene>
<name>A0A1B6CK24_9HEMI</name>